<organism evidence="4 5">
    <name type="scientific">Natronospirillum operosum</name>
    <dbReference type="NCBI Taxonomy" id="2759953"/>
    <lineage>
        <taxon>Bacteria</taxon>
        <taxon>Pseudomonadati</taxon>
        <taxon>Pseudomonadota</taxon>
        <taxon>Gammaproteobacteria</taxon>
        <taxon>Oceanospirillales</taxon>
        <taxon>Natronospirillaceae</taxon>
        <taxon>Natronospirillum</taxon>
    </lineage>
</organism>
<feature type="signal peptide" evidence="2">
    <location>
        <begin position="1"/>
        <end position="32"/>
    </location>
</feature>
<evidence type="ECO:0000256" key="1">
    <source>
        <dbReference type="SAM" id="MobiDB-lite"/>
    </source>
</evidence>
<dbReference type="NCBIfam" id="TIGR01414">
    <property type="entry name" value="autotrans_barl"/>
    <property type="match status" value="1"/>
</dbReference>
<dbReference type="InterPro" id="IPR011050">
    <property type="entry name" value="Pectin_lyase_fold/virulence"/>
</dbReference>
<feature type="region of interest" description="Disordered" evidence="1">
    <location>
        <begin position="518"/>
        <end position="540"/>
    </location>
</feature>
<dbReference type="SUPFAM" id="SSF103515">
    <property type="entry name" value="Autotransporter"/>
    <property type="match status" value="1"/>
</dbReference>
<feature type="chain" id="PRO_5021194259" evidence="2">
    <location>
        <begin position="33"/>
        <end position="812"/>
    </location>
</feature>
<evidence type="ECO:0000259" key="3">
    <source>
        <dbReference type="PROSITE" id="PS51208"/>
    </source>
</evidence>
<dbReference type="InterPro" id="IPR005546">
    <property type="entry name" value="Autotransporte_beta"/>
</dbReference>
<dbReference type="PROSITE" id="PS51208">
    <property type="entry name" value="AUTOTRANSPORTER"/>
    <property type="match status" value="1"/>
</dbReference>
<keyword evidence="5" id="KW-1185">Reference proteome</keyword>
<dbReference type="SUPFAM" id="SSF51126">
    <property type="entry name" value="Pectin lyase-like"/>
    <property type="match status" value="1"/>
</dbReference>
<dbReference type="InterPro" id="IPR012332">
    <property type="entry name" value="Autotransporter_pectin_lyase_C"/>
</dbReference>
<keyword evidence="2" id="KW-0732">Signal</keyword>
<dbReference type="EMBL" id="SRMF01000003">
    <property type="protein sequence ID" value="TGG93444.1"/>
    <property type="molecule type" value="Genomic_DNA"/>
</dbReference>
<proteinExistence type="predicted"/>
<dbReference type="Pfam" id="PF03797">
    <property type="entry name" value="Autotransporter"/>
    <property type="match status" value="1"/>
</dbReference>
<dbReference type="InterPro" id="IPR006315">
    <property type="entry name" value="OM_autotransptr_brl_dom"/>
</dbReference>
<comment type="caution">
    <text evidence="4">The sequence shown here is derived from an EMBL/GenBank/DDBJ whole genome shotgun (WGS) entry which is preliminary data.</text>
</comment>
<accession>A0A4Z0W6L1</accession>
<dbReference type="AlphaFoldDB" id="A0A4Z0W6L1"/>
<evidence type="ECO:0000313" key="5">
    <source>
        <dbReference type="Proteomes" id="UP000297475"/>
    </source>
</evidence>
<feature type="domain" description="Autotransporter" evidence="3">
    <location>
        <begin position="535"/>
        <end position="812"/>
    </location>
</feature>
<dbReference type="InterPro" id="IPR036709">
    <property type="entry name" value="Autotransporte_beta_dom_sf"/>
</dbReference>
<evidence type="ECO:0000313" key="4">
    <source>
        <dbReference type="EMBL" id="TGG93444.1"/>
    </source>
</evidence>
<dbReference type="GO" id="GO:0019867">
    <property type="term" value="C:outer membrane"/>
    <property type="evidence" value="ECO:0007669"/>
    <property type="project" value="InterPro"/>
</dbReference>
<gene>
    <name evidence="4" type="ORF">E4656_10370</name>
</gene>
<protein>
    <submittedName>
        <fullName evidence="4">Autotransporter outer membrane beta-barrel domain-containing protein</fullName>
    </submittedName>
</protein>
<name>A0A4Z0W6L1_9GAMM</name>
<feature type="compositionally biased region" description="Polar residues" evidence="1">
    <location>
        <begin position="531"/>
        <end position="540"/>
    </location>
</feature>
<dbReference type="SMART" id="SM00869">
    <property type="entry name" value="Autotransporter"/>
    <property type="match status" value="1"/>
</dbReference>
<dbReference type="OrthoDB" id="9780507at2"/>
<sequence>MMDRNDQTATVCSAWPVLLTMATCLSADPALAQHVVVQEHETLSTTGGSQPAIETSDAGYTIDVLGRIVTSGTFSHGIDATGGGNNTINVSGSIETSDWGSYGINATGGNTTVDVSGRVETTGSTTIALRVGGFVGENVHNTIHISGSIESAHTGVLVGGEYNTIDVSGSVDSTGTAIQFSRDSTVDVSGSVTSINLRGVHAQQDRNTVRISGRVESVNHNAIQFEGDDNLLELHNGFEVIGNVVADGTGNTLVLDGAADGTFDLDLIGDTAQYRGFDHFEASGASTWTLTGASDTDWTLDDGRLVVEGTLGAVTVDGGVLSGSGTVGDTVITNGGVLAQGNSIGTLTVEGDLTFQPGAEYQVTVDPDTGASDRVDVTGEATLAGSVLHVGASGPYGPSSDYTILTADNGITGEFDDVTSNFAFLDAALAYSSHAVTLQLARNDVEFVDLAGTRNQRAAAEAVAALDESDALHDAVVGLSHTAAPGAFDALSGDSLLAGLAGSGHLLGGFSDELRRRTSPLGGRAAGGNNPGSEPETSGTGAWVQLHHQSYAEDPDGNTGNPEFRYQGQAVTAGIDRQYSPALLVGSALGLYQGELSMDDRLGSGDLMGGFLGAYARYQGSRAAYLRGDLSLGLTRVEQDRQVLDDTATSATNTLGARLAVETGLDARLGLLDVRLYTQLSGQTLSRSDFSESGAPAAALRVDASRQTWGEARLGADIGHTVLMSGRWLRLQGEGALVQAFGDTRTEQTARFRAGGERFTVYGADHDGLRLVTALGAQAYLTDRLSLQGQWRGGFSDNATDHDIALGLSALW</sequence>
<dbReference type="Gene3D" id="2.40.128.130">
    <property type="entry name" value="Autotransporter beta-domain"/>
    <property type="match status" value="1"/>
</dbReference>
<dbReference type="Proteomes" id="UP000297475">
    <property type="component" value="Unassembled WGS sequence"/>
</dbReference>
<evidence type="ECO:0000256" key="2">
    <source>
        <dbReference type="SAM" id="SignalP"/>
    </source>
</evidence>
<dbReference type="Gene3D" id="2.160.20.20">
    <property type="match status" value="1"/>
</dbReference>
<reference evidence="4 5" key="1">
    <citation type="submission" date="2019-04" db="EMBL/GenBank/DDBJ databases">
        <title>Natronospirillum operosus gen. nov., sp. nov., a haloalkaliphilic satellite isolated from decaying biomass of laboratory culture of cyanobacterium Geitlerinema sp. and proposal of Natronospirillaceae fam. nov. and Saccharospirillaceae fam. nov.</title>
        <authorList>
            <person name="Kevbrin V."/>
            <person name="Boltyanskaya Y."/>
            <person name="Koziaeva V."/>
            <person name="Grouzdev D.S."/>
            <person name="Park M."/>
            <person name="Cho J."/>
        </authorList>
    </citation>
    <scope>NUCLEOTIDE SEQUENCE [LARGE SCALE GENOMIC DNA]</scope>
    <source>
        <strain evidence="4 5">G-116</strain>
    </source>
</reference>